<dbReference type="Proteomes" id="UP000247696">
    <property type="component" value="Chromosome"/>
</dbReference>
<dbReference type="CDD" id="cd04645">
    <property type="entry name" value="LbH_gamma_CA_like"/>
    <property type="match status" value="1"/>
</dbReference>
<dbReference type="PANTHER" id="PTHR13061:SF29">
    <property type="entry name" value="GAMMA CARBONIC ANHYDRASE-LIKE 1, MITOCHONDRIAL-RELATED"/>
    <property type="match status" value="1"/>
</dbReference>
<proteinExistence type="predicted"/>
<organism evidence="1 2">
    <name type="scientific">Corynebacterium provencense</name>
    <dbReference type="NCBI Taxonomy" id="1737425"/>
    <lineage>
        <taxon>Bacteria</taxon>
        <taxon>Bacillati</taxon>
        <taxon>Actinomycetota</taxon>
        <taxon>Actinomycetes</taxon>
        <taxon>Mycobacteriales</taxon>
        <taxon>Corynebacteriaceae</taxon>
        <taxon>Corynebacterium</taxon>
    </lineage>
</organism>
<dbReference type="Gene3D" id="2.160.10.10">
    <property type="entry name" value="Hexapeptide repeat proteins"/>
    <property type="match status" value="1"/>
</dbReference>
<evidence type="ECO:0000313" key="2">
    <source>
        <dbReference type="Proteomes" id="UP000247696"/>
    </source>
</evidence>
<dbReference type="KEGG" id="cpre:Csp1_03470"/>
<dbReference type="RefSeq" id="WP_066588346.1">
    <property type="nucleotide sequence ID" value="NZ_CABKVS010000002.1"/>
</dbReference>
<dbReference type="EMBL" id="CP024988">
    <property type="protein sequence ID" value="AWT25173.1"/>
    <property type="molecule type" value="Genomic_DNA"/>
</dbReference>
<dbReference type="OrthoDB" id="9803036at2"/>
<dbReference type="PANTHER" id="PTHR13061">
    <property type="entry name" value="DYNACTIN SUBUNIT P25"/>
    <property type="match status" value="1"/>
</dbReference>
<accession>A0A2Z3YUN2</accession>
<dbReference type="SUPFAM" id="SSF51161">
    <property type="entry name" value="Trimeric LpxA-like enzymes"/>
    <property type="match status" value="1"/>
</dbReference>
<dbReference type="InterPro" id="IPR050484">
    <property type="entry name" value="Transf_Hexapept/Carb_Anhydrase"/>
</dbReference>
<keyword evidence="2" id="KW-1185">Reference proteome</keyword>
<dbReference type="InterPro" id="IPR011004">
    <property type="entry name" value="Trimer_LpxA-like_sf"/>
</dbReference>
<sequence length="192" mass="19541">MSGTLPPPVTGPLILPFNGRVPRIHRSAWIAPGAVIVGDVTVGEDASVFYGVVLRGDVGAVRIGSRTNVQDNAVIHCEQASAAVLGDDVTVGHQALVHACTVGDGTLVGMQSTLLSRSVTGSGCIIGGGAVVLEGQEIPDGVLAAGLPAKVRRELSTAEREHLIAHAAGYVALARAQASPGDALDLDEVRFG</sequence>
<gene>
    <name evidence="1" type="primary">caiE</name>
    <name evidence="1" type="ORF">Csp1_03470</name>
</gene>
<name>A0A2Z3YUN2_9CORY</name>
<dbReference type="InterPro" id="IPR047324">
    <property type="entry name" value="LbH_gamma_CA-like"/>
</dbReference>
<evidence type="ECO:0000313" key="1">
    <source>
        <dbReference type="EMBL" id="AWT25173.1"/>
    </source>
</evidence>
<dbReference type="AlphaFoldDB" id="A0A2Z3YUN2"/>
<protein>
    <submittedName>
        <fullName evidence="1">Carnitine operon protein CaiE</fullName>
    </submittedName>
</protein>
<reference evidence="2" key="1">
    <citation type="submission" date="2017-11" db="EMBL/GenBank/DDBJ databases">
        <title>Otitis media/interna in a cat caused by the recently described species Corynebacterium provencense.</title>
        <authorList>
            <person name="Kittl S."/>
            <person name="Brodard I."/>
            <person name="Rychener L."/>
            <person name="Jores J."/>
            <person name="Roosje P."/>
            <person name="Gobeli Brawand S."/>
        </authorList>
    </citation>
    <scope>NUCLEOTIDE SEQUENCE [LARGE SCALE GENOMIC DNA]</scope>
    <source>
        <strain evidence="2">17KM38</strain>
    </source>
</reference>